<evidence type="ECO:0008006" key="5">
    <source>
        <dbReference type="Google" id="ProtNLM"/>
    </source>
</evidence>
<gene>
    <name evidence="3" type="ORF">ACA1_171940</name>
</gene>
<organism evidence="3 4">
    <name type="scientific">Acanthamoeba castellanii (strain ATCC 30010 / Neff)</name>
    <dbReference type="NCBI Taxonomy" id="1257118"/>
    <lineage>
        <taxon>Eukaryota</taxon>
        <taxon>Amoebozoa</taxon>
        <taxon>Discosea</taxon>
        <taxon>Longamoebia</taxon>
        <taxon>Centramoebida</taxon>
        <taxon>Acanthamoebidae</taxon>
        <taxon>Acanthamoeba</taxon>
    </lineage>
</organism>
<feature type="compositionally biased region" description="Basic residues" evidence="2">
    <location>
        <begin position="325"/>
        <end position="337"/>
    </location>
</feature>
<dbReference type="AlphaFoldDB" id="L8HHH6"/>
<dbReference type="PANTHER" id="PTHR15323">
    <property type="entry name" value="D123 PROTEIN"/>
    <property type="match status" value="1"/>
</dbReference>
<evidence type="ECO:0000256" key="2">
    <source>
        <dbReference type="SAM" id="MobiDB-lite"/>
    </source>
</evidence>
<dbReference type="EMBL" id="KB007811">
    <property type="protein sequence ID" value="ELR24610.1"/>
    <property type="molecule type" value="Genomic_DNA"/>
</dbReference>
<dbReference type="PANTHER" id="PTHR15323:SF6">
    <property type="entry name" value="CELL DIVISION CYCLE PROTEIN 123 HOMOLOG"/>
    <property type="match status" value="1"/>
</dbReference>
<dbReference type="GeneID" id="14925631"/>
<keyword evidence="4" id="KW-1185">Reference proteome</keyword>
<dbReference type="InterPro" id="IPR009772">
    <property type="entry name" value="CDC123"/>
</dbReference>
<protein>
    <recommendedName>
        <fullName evidence="5">Cell division cycle protein 123</fullName>
    </recommendedName>
</protein>
<name>L8HHH6_ACACF</name>
<dbReference type="OMA" id="YWINILE"/>
<evidence type="ECO:0000313" key="4">
    <source>
        <dbReference type="Proteomes" id="UP000011083"/>
    </source>
</evidence>
<dbReference type="RefSeq" id="XP_004356510.1">
    <property type="nucleotide sequence ID" value="XM_004356457.1"/>
</dbReference>
<feature type="region of interest" description="Disordered" evidence="2">
    <location>
        <begin position="301"/>
        <end position="352"/>
    </location>
</feature>
<evidence type="ECO:0000313" key="3">
    <source>
        <dbReference type="EMBL" id="ELR24610.1"/>
    </source>
</evidence>
<accession>L8HHH6</accession>
<feature type="compositionally biased region" description="Basic and acidic residues" evidence="2">
    <location>
        <begin position="338"/>
        <end position="352"/>
    </location>
</feature>
<evidence type="ECO:0000256" key="1">
    <source>
        <dbReference type="ARBA" id="ARBA00011047"/>
    </source>
</evidence>
<dbReference type="OrthoDB" id="360540at2759"/>
<sequence>MDAKREEELRYWNSFSVHDIPDYDDCPLLMGLEQRMNPIIEQYVKEGGGAFVKLSDRSPKDAATERGRIYKFLELPEAKGGGALELSSNAVGLPAVYRAMMGSLKVKSGREALKLLLISFRTLEDVQIRLNYQDKLWELKLVIRQWVDFDIAYELRGFVCNNQFTALSQYYYDCYFDVVAQRKDLIAASVQHYWENEARSVEPSIVKGKPPYDSYVIDFTVLPHRGDLAEGELLPVTIVELNPFDEYTDSALFNWKLHRQTLHEGPFTFKIVDHPSVEAKRTWWKRILTTHAESNAALQAAALPHEKDGETAEKTKAKEKTKTKETKKKRKEKKKEKKEKTDTKKKKEEKGA</sequence>
<reference evidence="3 4" key="1">
    <citation type="journal article" date="2013" name="Genome Biol.">
        <title>Genome of Acanthamoeba castellanii highlights extensive lateral gene transfer and early evolution of tyrosine kinase signaling.</title>
        <authorList>
            <person name="Clarke M."/>
            <person name="Lohan A.J."/>
            <person name="Liu B."/>
            <person name="Lagkouvardos I."/>
            <person name="Roy S."/>
            <person name="Zafar N."/>
            <person name="Bertelli C."/>
            <person name="Schilde C."/>
            <person name="Kianianmomeni A."/>
            <person name="Burglin T.R."/>
            <person name="Frech C."/>
            <person name="Turcotte B."/>
            <person name="Kopec K.O."/>
            <person name="Synnott J.M."/>
            <person name="Choo C."/>
            <person name="Paponov I."/>
            <person name="Finkler A."/>
            <person name="Soon Heng Tan C."/>
            <person name="Hutchins A.P."/>
            <person name="Weinmeier T."/>
            <person name="Rattei T."/>
            <person name="Chu J.S."/>
            <person name="Gimenez G."/>
            <person name="Irimia M."/>
            <person name="Rigden D.J."/>
            <person name="Fitzpatrick D.A."/>
            <person name="Lorenzo-Morales J."/>
            <person name="Bateman A."/>
            <person name="Chiu C.H."/>
            <person name="Tang P."/>
            <person name="Hegemann P."/>
            <person name="Fromm H."/>
            <person name="Raoult D."/>
            <person name="Greub G."/>
            <person name="Miranda-Saavedra D."/>
            <person name="Chen N."/>
            <person name="Nash P."/>
            <person name="Ginger M.L."/>
            <person name="Horn M."/>
            <person name="Schaap P."/>
            <person name="Caler L."/>
            <person name="Loftus B."/>
        </authorList>
    </citation>
    <scope>NUCLEOTIDE SEQUENCE [LARGE SCALE GENOMIC DNA]</scope>
    <source>
        <strain evidence="3 4">Neff</strain>
    </source>
</reference>
<dbReference type="Proteomes" id="UP000011083">
    <property type="component" value="Unassembled WGS sequence"/>
</dbReference>
<dbReference type="GO" id="GO:0005737">
    <property type="term" value="C:cytoplasm"/>
    <property type="evidence" value="ECO:0007669"/>
    <property type="project" value="TreeGrafter"/>
</dbReference>
<comment type="similarity">
    <text evidence="1">Belongs to the CDC123 family.</text>
</comment>
<dbReference type="VEuPathDB" id="AmoebaDB:ACA1_171940"/>
<feature type="compositionally biased region" description="Basic and acidic residues" evidence="2">
    <location>
        <begin position="304"/>
        <end position="324"/>
    </location>
</feature>
<proteinExistence type="inferred from homology"/>
<dbReference type="KEGG" id="acan:ACA1_171940"/>
<dbReference type="Pfam" id="PF07065">
    <property type="entry name" value="D123"/>
    <property type="match status" value="1"/>
</dbReference>